<evidence type="ECO:0000313" key="3">
    <source>
        <dbReference type="Proteomes" id="UP001187471"/>
    </source>
</evidence>
<dbReference type="InterPro" id="IPR050796">
    <property type="entry name" value="SCF_F-box_component"/>
</dbReference>
<comment type="caution">
    <text evidence="2">The sequence shown here is derived from an EMBL/GenBank/DDBJ whole genome shotgun (WGS) entry which is preliminary data.</text>
</comment>
<dbReference type="SMART" id="SM00256">
    <property type="entry name" value="FBOX"/>
    <property type="match status" value="1"/>
</dbReference>
<dbReference type="PANTHER" id="PTHR31672">
    <property type="entry name" value="BNACNNG10540D PROTEIN"/>
    <property type="match status" value="1"/>
</dbReference>
<sequence length="211" mass="23560">MMNKEAAVPTSVDHLPSEIMFENMTMLPPKSLLSCNRVCQSWSTLIRSPGFIAAYHNRNRISNNTGYLMLEHITIGGKLERIFSRYDGSLEQRGEASSLPCDYFRGWGYKIVASTNELVCLIDKYAVGAIIFNTIYLWNLALNKLNRVSRSGIGTVVDGTGLLGLGYCPRSNDFKVVNGCANFLVKVYTLSTNSWRTVATVVPCVRRVDPY</sequence>
<dbReference type="Gene3D" id="1.20.1280.50">
    <property type="match status" value="1"/>
</dbReference>
<name>A0AA88RVY9_9ASTE</name>
<reference evidence="2" key="1">
    <citation type="submission" date="2022-12" db="EMBL/GenBank/DDBJ databases">
        <title>Draft genome assemblies for two species of Escallonia (Escalloniales).</title>
        <authorList>
            <person name="Chanderbali A."/>
            <person name="Dervinis C."/>
            <person name="Anghel I."/>
            <person name="Soltis D."/>
            <person name="Soltis P."/>
            <person name="Zapata F."/>
        </authorList>
    </citation>
    <scope>NUCLEOTIDE SEQUENCE</scope>
    <source>
        <strain evidence="2">UCBG92.1500</strain>
        <tissue evidence="2">Leaf</tissue>
    </source>
</reference>
<dbReference type="InterPro" id="IPR036047">
    <property type="entry name" value="F-box-like_dom_sf"/>
</dbReference>
<organism evidence="2 3">
    <name type="scientific">Escallonia rubra</name>
    <dbReference type="NCBI Taxonomy" id="112253"/>
    <lineage>
        <taxon>Eukaryota</taxon>
        <taxon>Viridiplantae</taxon>
        <taxon>Streptophyta</taxon>
        <taxon>Embryophyta</taxon>
        <taxon>Tracheophyta</taxon>
        <taxon>Spermatophyta</taxon>
        <taxon>Magnoliopsida</taxon>
        <taxon>eudicotyledons</taxon>
        <taxon>Gunneridae</taxon>
        <taxon>Pentapetalae</taxon>
        <taxon>asterids</taxon>
        <taxon>campanulids</taxon>
        <taxon>Escalloniales</taxon>
        <taxon>Escalloniaceae</taxon>
        <taxon>Escallonia</taxon>
    </lineage>
</organism>
<dbReference type="PANTHER" id="PTHR31672:SF13">
    <property type="entry name" value="F-BOX PROTEIN CPR30-LIKE"/>
    <property type="match status" value="1"/>
</dbReference>
<dbReference type="Pfam" id="PF12937">
    <property type="entry name" value="F-box-like"/>
    <property type="match status" value="1"/>
</dbReference>
<feature type="domain" description="F-box" evidence="1">
    <location>
        <begin position="9"/>
        <end position="58"/>
    </location>
</feature>
<accession>A0AA88RVY9</accession>
<dbReference type="EMBL" id="JAVXUO010001034">
    <property type="protein sequence ID" value="KAK2986771.1"/>
    <property type="molecule type" value="Genomic_DNA"/>
</dbReference>
<dbReference type="Proteomes" id="UP001187471">
    <property type="component" value="Unassembled WGS sequence"/>
</dbReference>
<dbReference type="PROSITE" id="PS50181">
    <property type="entry name" value="FBOX"/>
    <property type="match status" value="1"/>
</dbReference>
<keyword evidence="3" id="KW-1185">Reference proteome</keyword>
<dbReference type="InterPro" id="IPR001810">
    <property type="entry name" value="F-box_dom"/>
</dbReference>
<dbReference type="SUPFAM" id="SSF81383">
    <property type="entry name" value="F-box domain"/>
    <property type="match status" value="1"/>
</dbReference>
<protein>
    <recommendedName>
        <fullName evidence="1">F-box domain-containing protein</fullName>
    </recommendedName>
</protein>
<evidence type="ECO:0000259" key="1">
    <source>
        <dbReference type="PROSITE" id="PS50181"/>
    </source>
</evidence>
<evidence type="ECO:0000313" key="2">
    <source>
        <dbReference type="EMBL" id="KAK2986771.1"/>
    </source>
</evidence>
<gene>
    <name evidence="2" type="ORF">RJ640_010996</name>
</gene>
<proteinExistence type="predicted"/>
<dbReference type="AlphaFoldDB" id="A0AA88RVY9"/>